<name>A0A1J5PMJ5_9ZZZZ</name>
<dbReference type="AlphaFoldDB" id="A0A1J5PMJ5"/>
<dbReference type="EMBL" id="MLJW01007830">
    <property type="protein sequence ID" value="OIQ64797.1"/>
    <property type="molecule type" value="Genomic_DNA"/>
</dbReference>
<sequence>MLAICAMRCPGLLIMVVTALARLLAGVASGTVAAAANMSAYKELKYFALVSIWPSLA</sequence>
<comment type="caution">
    <text evidence="1">The sequence shown here is derived from an EMBL/GenBank/DDBJ whole genome shotgun (WGS) entry which is preliminary data.</text>
</comment>
<proteinExistence type="predicted"/>
<gene>
    <name evidence="1" type="ORF">GALL_536510</name>
</gene>
<reference evidence="1" key="1">
    <citation type="submission" date="2016-10" db="EMBL/GenBank/DDBJ databases">
        <title>Sequence of Gallionella enrichment culture.</title>
        <authorList>
            <person name="Poehlein A."/>
            <person name="Muehling M."/>
            <person name="Daniel R."/>
        </authorList>
    </citation>
    <scope>NUCLEOTIDE SEQUENCE</scope>
</reference>
<protein>
    <submittedName>
        <fullName evidence="1">Uncharacterized protein</fullName>
    </submittedName>
</protein>
<organism evidence="1">
    <name type="scientific">mine drainage metagenome</name>
    <dbReference type="NCBI Taxonomy" id="410659"/>
    <lineage>
        <taxon>unclassified sequences</taxon>
        <taxon>metagenomes</taxon>
        <taxon>ecological metagenomes</taxon>
    </lineage>
</organism>
<evidence type="ECO:0000313" key="1">
    <source>
        <dbReference type="EMBL" id="OIQ64797.1"/>
    </source>
</evidence>
<accession>A0A1J5PMJ5</accession>